<dbReference type="PROSITE" id="PS50003">
    <property type="entry name" value="PH_DOMAIN"/>
    <property type="match status" value="1"/>
</dbReference>
<protein>
    <recommendedName>
        <fullName evidence="3">PH domain-containing protein</fullName>
    </recommendedName>
</protein>
<dbReference type="InterPro" id="IPR001849">
    <property type="entry name" value="PH_domain"/>
</dbReference>
<feature type="signal peptide" evidence="2">
    <location>
        <begin position="1"/>
        <end position="28"/>
    </location>
</feature>
<dbReference type="GO" id="GO:0005829">
    <property type="term" value="C:cytosol"/>
    <property type="evidence" value="ECO:0007669"/>
    <property type="project" value="TreeGrafter"/>
</dbReference>
<evidence type="ECO:0000313" key="4">
    <source>
        <dbReference type="EMBL" id="OTF74858.1"/>
    </source>
</evidence>
<dbReference type="Gene3D" id="2.30.29.30">
    <property type="entry name" value="Pleckstrin-homology domain (PH domain)/Phosphotyrosine-binding domain (PTB)"/>
    <property type="match status" value="1"/>
</dbReference>
<dbReference type="PANTHER" id="PTHR10614">
    <property type="entry name" value="INSULIN RECEPTOR SUBSTRATE"/>
    <property type="match status" value="1"/>
</dbReference>
<keyword evidence="2" id="KW-0732">Signal</keyword>
<dbReference type="GO" id="GO:0005886">
    <property type="term" value="C:plasma membrane"/>
    <property type="evidence" value="ECO:0007669"/>
    <property type="project" value="TreeGrafter"/>
</dbReference>
<evidence type="ECO:0000259" key="3">
    <source>
        <dbReference type="PROSITE" id="PS50003"/>
    </source>
</evidence>
<organism evidence="4 5">
    <name type="scientific">Euroglyphus maynei</name>
    <name type="common">Mayne's house dust mite</name>
    <dbReference type="NCBI Taxonomy" id="6958"/>
    <lineage>
        <taxon>Eukaryota</taxon>
        <taxon>Metazoa</taxon>
        <taxon>Ecdysozoa</taxon>
        <taxon>Arthropoda</taxon>
        <taxon>Chelicerata</taxon>
        <taxon>Arachnida</taxon>
        <taxon>Acari</taxon>
        <taxon>Acariformes</taxon>
        <taxon>Sarcoptiformes</taxon>
        <taxon>Astigmata</taxon>
        <taxon>Psoroptidia</taxon>
        <taxon>Analgoidea</taxon>
        <taxon>Pyroglyphidae</taxon>
        <taxon>Pyroglyphinae</taxon>
        <taxon>Euroglyphus</taxon>
    </lineage>
</organism>
<dbReference type="PANTHER" id="PTHR10614:SF13">
    <property type="entry name" value="INSULIN RECEPTOR SUBSTRATE 1"/>
    <property type="match status" value="1"/>
</dbReference>
<dbReference type="Pfam" id="PF00169">
    <property type="entry name" value="PH"/>
    <property type="match status" value="1"/>
</dbReference>
<dbReference type="InterPro" id="IPR039011">
    <property type="entry name" value="IRS"/>
</dbReference>
<dbReference type="OrthoDB" id="946068at2759"/>
<dbReference type="SUPFAM" id="SSF50729">
    <property type="entry name" value="PH domain-like"/>
    <property type="match status" value="1"/>
</dbReference>
<dbReference type="GO" id="GO:0008286">
    <property type="term" value="P:insulin receptor signaling pathway"/>
    <property type="evidence" value="ECO:0007669"/>
    <property type="project" value="InterPro"/>
</dbReference>
<dbReference type="InterPro" id="IPR011993">
    <property type="entry name" value="PH-like_dom_sf"/>
</dbReference>
<keyword evidence="1" id="KW-0677">Repeat</keyword>
<evidence type="ECO:0000313" key="5">
    <source>
        <dbReference type="Proteomes" id="UP000194236"/>
    </source>
</evidence>
<name>A0A1Y3B4G6_EURMA</name>
<evidence type="ECO:0000256" key="1">
    <source>
        <dbReference type="ARBA" id="ARBA00022737"/>
    </source>
</evidence>
<dbReference type="Proteomes" id="UP000194236">
    <property type="component" value="Unassembled WGS sequence"/>
</dbReference>
<dbReference type="GO" id="GO:0005158">
    <property type="term" value="F:insulin receptor binding"/>
    <property type="evidence" value="ECO:0007669"/>
    <property type="project" value="InterPro"/>
</dbReference>
<feature type="chain" id="PRO_5012192555" description="PH domain-containing protein" evidence="2">
    <location>
        <begin position="29"/>
        <end position="110"/>
    </location>
</feature>
<proteinExistence type="predicted"/>
<gene>
    <name evidence="4" type="ORF">BLA29_010122</name>
</gene>
<comment type="caution">
    <text evidence="4">The sequence shown here is derived from an EMBL/GenBank/DDBJ whole genome shotgun (WGS) entry which is preliminary data.</text>
</comment>
<dbReference type="GO" id="GO:0043548">
    <property type="term" value="F:phosphatidylinositol 3-kinase binding"/>
    <property type="evidence" value="ECO:0007669"/>
    <property type="project" value="TreeGrafter"/>
</dbReference>
<evidence type="ECO:0000256" key="2">
    <source>
        <dbReference type="SAM" id="SignalP"/>
    </source>
</evidence>
<dbReference type="EMBL" id="MUJZ01044914">
    <property type="protein sequence ID" value="OTF74858.1"/>
    <property type="molecule type" value="Genomic_DNA"/>
</dbReference>
<sequence>MRKLKTNKRKFFVLRLNSLLSLSKATIAYYDSERKYHDNCAARRTIVLVDCFAVARIPDQKRFVLGIYTKEDLLATVCDDEKQLNEWLQAIRSILYRTPEYHCRPLRDFQ</sequence>
<dbReference type="AlphaFoldDB" id="A0A1Y3B4G6"/>
<feature type="domain" description="PH" evidence="3">
    <location>
        <begin position="1"/>
        <end position="96"/>
    </location>
</feature>
<accession>A0A1Y3B4G6</accession>
<reference evidence="4 5" key="1">
    <citation type="submission" date="2017-03" db="EMBL/GenBank/DDBJ databases">
        <title>Genome Survey of Euroglyphus maynei.</title>
        <authorList>
            <person name="Arlian L.G."/>
            <person name="Morgan M.S."/>
            <person name="Rider S.D."/>
        </authorList>
    </citation>
    <scope>NUCLEOTIDE SEQUENCE [LARGE SCALE GENOMIC DNA]</scope>
    <source>
        <strain evidence="4">Arlian Lab</strain>
        <tissue evidence="4">Whole body</tissue>
    </source>
</reference>
<keyword evidence="5" id="KW-1185">Reference proteome</keyword>